<dbReference type="EMBL" id="JALN02000003">
    <property type="protein sequence ID" value="KDE96835.1"/>
    <property type="molecule type" value="Genomic_DNA"/>
</dbReference>
<dbReference type="GO" id="GO:0003677">
    <property type="term" value="F:DNA binding"/>
    <property type="evidence" value="ECO:0007669"/>
    <property type="project" value="InterPro"/>
</dbReference>
<evidence type="ECO:0000313" key="3">
    <source>
        <dbReference type="Proteomes" id="UP000022835"/>
    </source>
</evidence>
<keyword evidence="3" id="KW-1185">Reference proteome</keyword>
<dbReference type="RefSeq" id="WP_051660579.1">
    <property type="nucleotide sequence ID" value="NZ_JALN02000003.1"/>
</dbReference>
<dbReference type="PANTHER" id="PTHR33055:SF16">
    <property type="entry name" value="TRANSPOSASE FOR INSERTION SEQUENCE ELEMENT IS1547"/>
    <property type="match status" value="1"/>
</dbReference>
<dbReference type="Pfam" id="PF02371">
    <property type="entry name" value="Transposase_20"/>
    <property type="match status" value="1"/>
</dbReference>
<dbReference type="Proteomes" id="UP000022835">
    <property type="component" value="Unassembled WGS sequence"/>
</dbReference>
<reference evidence="2" key="1">
    <citation type="submission" date="2014-05" db="EMBL/GenBank/DDBJ databases">
        <title>Genome sequence of Mycobacterium aromaticivorans strain JS19b1T (= DSM 45407T).</title>
        <authorList>
            <person name="Kwak Y."/>
            <person name="Park G.-S."/>
            <person name="Li Q.X."/>
            <person name="Lee S.-E."/>
            <person name="Shin J.-H."/>
        </authorList>
    </citation>
    <scope>NUCLEOTIDE SEQUENCE [LARGE SCALE GENOMIC DNA]</scope>
    <source>
        <strain evidence="2">JS19b1</strain>
    </source>
</reference>
<dbReference type="eggNOG" id="COG3547">
    <property type="taxonomic scope" value="Bacteria"/>
</dbReference>
<evidence type="ECO:0000259" key="1">
    <source>
        <dbReference type="Pfam" id="PF02371"/>
    </source>
</evidence>
<dbReference type="InterPro" id="IPR047650">
    <property type="entry name" value="Transpos_IS110"/>
</dbReference>
<proteinExistence type="predicted"/>
<dbReference type="STRING" id="1440774.Y900_029815"/>
<name>A0A064C965_9MYCO</name>
<dbReference type="AlphaFoldDB" id="A0A064C965"/>
<organism evidence="2 3">
    <name type="scientific">Mycolicibacterium aromaticivorans JS19b1 = JCM 16368</name>
    <dbReference type="NCBI Taxonomy" id="1440774"/>
    <lineage>
        <taxon>Bacteria</taxon>
        <taxon>Bacillati</taxon>
        <taxon>Actinomycetota</taxon>
        <taxon>Actinomycetes</taxon>
        <taxon>Mycobacteriales</taxon>
        <taxon>Mycobacteriaceae</taxon>
        <taxon>Mycolicibacterium</taxon>
    </lineage>
</organism>
<dbReference type="OrthoDB" id="4337860at2"/>
<dbReference type="InterPro" id="IPR003346">
    <property type="entry name" value="Transposase_20"/>
</dbReference>
<accession>A0A064C965</accession>
<feature type="domain" description="Transposase IS116/IS110/IS902 C-terminal" evidence="1">
    <location>
        <begin position="103"/>
        <end position="187"/>
    </location>
</feature>
<gene>
    <name evidence="2" type="ORF">Y900_029815</name>
</gene>
<evidence type="ECO:0000313" key="2">
    <source>
        <dbReference type="EMBL" id="KDE96835.1"/>
    </source>
</evidence>
<dbReference type="GO" id="GO:0006313">
    <property type="term" value="P:DNA transposition"/>
    <property type="evidence" value="ECO:0007669"/>
    <property type="project" value="InterPro"/>
</dbReference>
<sequence length="239" mass="26973">MLDKYSRELKLLVNRRDDLVVFRTATTQRALMRIHELDPTEPMGKLLLRQPSHQSRARALLEPHVGLVADLAREEINEIAALTVQIDTVERRIRRVVSPTSPRLLAINGCGPLTAAKILGEAANVDRFRSEAHFARYAGVAPIPEWSGESQGRMRRATSGNRQLNRALHTIAMSQIRKGGLGEDYYRRRVAEGNRHAQAIRCVKRRISRHVYNCLIAPMLSSETDAKVWRGRTASNPSQ</sequence>
<protein>
    <recommendedName>
        <fullName evidence="1">Transposase IS116/IS110/IS902 C-terminal domain-containing protein</fullName>
    </recommendedName>
</protein>
<dbReference type="PANTHER" id="PTHR33055">
    <property type="entry name" value="TRANSPOSASE FOR INSERTION SEQUENCE ELEMENT IS1111A"/>
    <property type="match status" value="1"/>
</dbReference>
<dbReference type="GO" id="GO:0004803">
    <property type="term" value="F:transposase activity"/>
    <property type="evidence" value="ECO:0007669"/>
    <property type="project" value="InterPro"/>
</dbReference>
<comment type="caution">
    <text evidence="2">The sequence shown here is derived from an EMBL/GenBank/DDBJ whole genome shotgun (WGS) entry which is preliminary data.</text>
</comment>